<dbReference type="Proteomes" id="UP000215214">
    <property type="component" value="Chromosome TJEJU"/>
</dbReference>
<dbReference type="PANTHER" id="PTHR43280:SF27">
    <property type="entry name" value="TRANSCRIPTIONAL REGULATOR MTLR"/>
    <property type="match status" value="1"/>
</dbReference>
<reference evidence="5 6" key="1">
    <citation type="submission" date="2017-07" db="EMBL/GenBank/DDBJ databases">
        <authorList>
            <person name="Sun Z.S."/>
            <person name="Albrecht U."/>
            <person name="Echele G."/>
            <person name="Lee C.C."/>
        </authorList>
    </citation>
    <scope>NUCLEOTIDE SEQUENCE [LARGE SCALE GENOMIC DNA]</scope>
    <source>
        <strain evidence="6">type strain: KCTC 22618</strain>
    </source>
</reference>
<evidence type="ECO:0000313" key="5">
    <source>
        <dbReference type="EMBL" id="SNR16590.1"/>
    </source>
</evidence>
<dbReference type="GO" id="GO:0003700">
    <property type="term" value="F:DNA-binding transcription factor activity"/>
    <property type="evidence" value="ECO:0007669"/>
    <property type="project" value="InterPro"/>
</dbReference>
<name>A0A238UDV8_9FLAO</name>
<dbReference type="RefSeq" id="WP_095073250.1">
    <property type="nucleotide sequence ID" value="NZ_LT899436.1"/>
</dbReference>
<evidence type="ECO:0000259" key="4">
    <source>
        <dbReference type="PROSITE" id="PS01124"/>
    </source>
</evidence>
<dbReference type="Gene3D" id="1.10.10.60">
    <property type="entry name" value="Homeodomain-like"/>
    <property type="match status" value="2"/>
</dbReference>
<dbReference type="PANTHER" id="PTHR43280">
    <property type="entry name" value="ARAC-FAMILY TRANSCRIPTIONAL REGULATOR"/>
    <property type="match status" value="1"/>
</dbReference>
<dbReference type="Pfam" id="PF12833">
    <property type="entry name" value="HTH_18"/>
    <property type="match status" value="1"/>
</dbReference>
<dbReference type="InterPro" id="IPR009057">
    <property type="entry name" value="Homeodomain-like_sf"/>
</dbReference>
<sequence>MKLVLKHPEEITNKKLSVSKNTTPCLDSSWHYHSQYELIYISVSHGIRFVGDSVSRFQPGDLVLVGPYLPHLWLNEPADYKDQSTNKKVNTIVVKFTDDFIGTDTFKNPEFLKIERLLKESKYGISFGQQISHKLHNELMGLNKLSYTEQAIKLLNILNQLSLTNSKEVLSSTDMRQYTSINSNRIDTVLKYISDNYSKNITLEDISQVACMTTNSFCRFFKKVTNKSFTQFLNEVRIRNASRYLAQNNLSVSEVSYLVGYNSITNFNKQFKQIMGSTPKSYREAI</sequence>
<evidence type="ECO:0000313" key="6">
    <source>
        <dbReference type="Proteomes" id="UP000215214"/>
    </source>
</evidence>
<dbReference type="EMBL" id="LT899436">
    <property type="protein sequence ID" value="SNR16590.1"/>
    <property type="molecule type" value="Genomic_DNA"/>
</dbReference>
<evidence type="ECO:0000256" key="1">
    <source>
        <dbReference type="ARBA" id="ARBA00023015"/>
    </source>
</evidence>
<proteinExistence type="predicted"/>
<dbReference type="PROSITE" id="PS01124">
    <property type="entry name" value="HTH_ARAC_FAMILY_2"/>
    <property type="match status" value="1"/>
</dbReference>
<dbReference type="SUPFAM" id="SSF46689">
    <property type="entry name" value="Homeodomain-like"/>
    <property type="match status" value="2"/>
</dbReference>
<dbReference type="KEGG" id="tje:TJEJU_2921"/>
<dbReference type="InterPro" id="IPR018062">
    <property type="entry name" value="HTH_AraC-typ_CS"/>
</dbReference>
<keyword evidence="6" id="KW-1185">Reference proteome</keyword>
<evidence type="ECO:0000256" key="2">
    <source>
        <dbReference type="ARBA" id="ARBA00023125"/>
    </source>
</evidence>
<protein>
    <submittedName>
        <fullName evidence="5">Probable transcriptional regulator, AraC family</fullName>
    </submittedName>
</protein>
<dbReference type="GO" id="GO:0043565">
    <property type="term" value="F:sequence-specific DNA binding"/>
    <property type="evidence" value="ECO:0007669"/>
    <property type="project" value="InterPro"/>
</dbReference>
<keyword evidence="3" id="KW-0804">Transcription</keyword>
<feature type="domain" description="HTH araC/xylS-type" evidence="4">
    <location>
        <begin position="187"/>
        <end position="285"/>
    </location>
</feature>
<dbReference type="PRINTS" id="PR00032">
    <property type="entry name" value="HTHARAC"/>
</dbReference>
<dbReference type="SMART" id="SM00342">
    <property type="entry name" value="HTH_ARAC"/>
    <property type="match status" value="1"/>
</dbReference>
<dbReference type="InterPro" id="IPR018060">
    <property type="entry name" value="HTH_AraC"/>
</dbReference>
<dbReference type="InterPro" id="IPR011051">
    <property type="entry name" value="RmlC_Cupin_sf"/>
</dbReference>
<dbReference type="InterPro" id="IPR020449">
    <property type="entry name" value="Tscrpt_reg_AraC-type_HTH"/>
</dbReference>
<dbReference type="PROSITE" id="PS00041">
    <property type="entry name" value="HTH_ARAC_FAMILY_1"/>
    <property type="match status" value="1"/>
</dbReference>
<gene>
    <name evidence="5" type="ORF">TJEJU_2921</name>
</gene>
<keyword evidence="1" id="KW-0805">Transcription regulation</keyword>
<accession>A0A238UDV8</accession>
<dbReference type="AlphaFoldDB" id="A0A238UDV8"/>
<keyword evidence="2" id="KW-0238">DNA-binding</keyword>
<dbReference type="InterPro" id="IPR014710">
    <property type="entry name" value="RmlC-like_jellyroll"/>
</dbReference>
<dbReference type="OrthoDB" id="9779074at2"/>
<dbReference type="Gene3D" id="2.60.120.10">
    <property type="entry name" value="Jelly Rolls"/>
    <property type="match status" value="1"/>
</dbReference>
<organism evidence="5 6">
    <name type="scientific">Tenacibaculum jejuense</name>
    <dbReference type="NCBI Taxonomy" id="584609"/>
    <lineage>
        <taxon>Bacteria</taxon>
        <taxon>Pseudomonadati</taxon>
        <taxon>Bacteroidota</taxon>
        <taxon>Flavobacteriia</taxon>
        <taxon>Flavobacteriales</taxon>
        <taxon>Flavobacteriaceae</taxon>
        <taxon>Tenacibaculum</taxon>
    </lineage>
</organism>
<evidence type="ECO:0000256" key="3">
    <source>
        <dbReference type="ARBA" id="ARBA00023163"/>
    </source>
</evidence>
<dbReference type="SUPFAM" id="SSF51182">
    <property type="entry name" value="RmlC-like cupins"/>
    <property type="match status" value="1"/>
</dbReference>